<dbReference type="EMBL" id="BBYR01000045">
    <property type="protein sequence ID" value="GAP37369.1"/>
    <property type="molecule type" value="Genomic_DNA"/>
</dbReference>
<reference evidence="1 2" key="2">
    <citation type="journal article" date="2016" name="Science">
        <title>A bacterium that degrades and assimilates poly(ethylene terephthalate).</title>
        <authorList>
            <person name="Yoshida S."/>
            <person name="Hiraga K."/>
            <person name="Takehana T."/>
            <person name="Taniguchi I."/>
            <person name="Yamaji H."/>
            <person name="Maeda Y."/>
            <person name="Toyohara K."/>
            <person name="Miyamoto K."/>
            <person name="Kimura Y."/>
            <person name="Oda K."/>
        </authorList>
    </citation>
    <scope>NUCLEOTIDE SEQUENCE [LARGE SCALE GENOMIC DNA]</scope>
    <source>
        <strain evidence="2">NBRC 110686 / TISTR 2288 / 201-F6</strain>
    </source>
</reference>
<evidence type="ECO:0000313" key="2">
    <source>
        <dbReference type="Proteomes" id="UP000037660"/>
    </source>
</evidence>
<accession>A0A0K8P483</accession>
<evidence type="ECO:0000313" key="1">
    <source>
        <dbReference type="EMBL" id="GAP37369.1"/>
    </source>
</evidence>
<proteinExistence type="predicted"/>
<name>A0A0K8P483_PISS1</name>
<reference evidence="2" key="1">
    <citation type="submission" date="2015-07" db="EMBL/GenBank/DDBJ databases">
        <title>Discovery of a poly(ethylene terephthalate assimilation.</title>
        <authorList>
            <person name="Yoshida S."/>
            <person name="Hiraga K."/>
            <person name="Takehana T."/>
            <person name="Taniguchi I."/>
            <person name="Yamaji H."/>
            <person name="Maeda Y."/>
            <person name="Toyohara K."/>
            <person name="Miyamoto K."/>
            <person name="Kimura Y."/>
            <person name="Oda K."/>
        </authorList>
    </citation>
    <scope>NUCLEOTIDE SEQUENCE [LARGE SCALE GENOMIC DNA]</scope>
    <source>
        <strain evidence="2">NBRC 110686 / TISTR 2288 / 201-F6</strain>
    </source>
</reference>
<sequence>MGMNTCPACAAAEQDPRTGLFTHGCRECTARNLAQSPAAHRALTGQGADDLRALIVETWGQADYLDGRTRVWAWVERLQKGK</sequence>
<gene>
    <name evidence="1" type="ORF">ISF6_3224</name>
</gene>
<organism evidence="1 2">
    <name type="scientific">Piscinibacter sakaiensis</name>
    <name type="common">Ideonella sakaiensis</name>
    <dbReference type="NCBI Taxonomy" id="1547922"/>
    <lineage>
        <taxon>Bacteria</taxon>
        <taxon>Pseudomonadati</taxon>
        <taxon>Pseudomonadota</taxon>
        <taxon>Betaproteobacteria</taxon>
        <taxon>Burkholderiales</taxon>
        <taxon>Sphaerotilaceae</taxon>
        <taxon>Piscinibacter</taxon>
    </lineage>
</organism>
<dbReference type="STRING" id="1547922.ISF6_3224"/>
<dbReference type="Proteomes" id="UP000037660">
    <property type="component" value="Unassembled WGS sequence"/>
</dbReference>
<keyword evidence="2" id="KW-1185">Reference proteome</keyword>
<comment type="caution">
    <text evidence="1">The sequence shown here is derived from an EMBL/GenBank/DDBJ whole genome shotgun (WGS) entry which is preliminary data.</text>
</comment>
<protein>
    <submittedName>
        <fullName evidence="1">Uncharacterized protein</fullName>
    </submittedName>
</protein>
<dbReference type="AlphaFoldDB" id="A0A0K8P483"/>